<comment type="caution">
    <text evidence="2">The sequence shown here is derived from an EMBL/GenBank/DDBJ whole genome shotgun (WGS) entry which is preliminary data.</text>
</comment>
<evidence type="ECO:0000256" key="1">
    <source>
        <dbReference type="SAM" id="Phobius"/>
    </source>
</evidence>
<dbReference type="InterPro" id="IPR046096">
    <property type="entry name" value="DUF6114"/>
</dbReference>
<protein>
    <submittedName>
        <fullName evidence="2">Uncharacterized protein</fullName>
    </submittedName>
</protein>
<dbReference type="PATRIC" id="fig|1678637.3.peg.4496"/>
<gene>
    <name evidence="2" type="ORF">AC230_20985</name>
</gene>
<reference evidence="3" key="1">
    <citation type="submission" date="2015-07" db="EMBL/GenBank/DDBJ databases">
        <title>Draft genome sequence of Streptomyces sp. CMAA 1322, a bacterium isolated from Caatinga biome, from dry forest semiarid of Brazil.</title>
        <authorList>
            <person name="Santos S.N."/>
            <person name="Gacesa R."/>
            <person name="Taketani R.G."/>
            <person name="Long P.F."/>
            <person name="Melo I.S."/>
        </authorList>
    </citation>
    <scope>NUCLEOTIDE SEQUENCE [LARGE SCALE GENOMIC DNA]</scope>
    <source>
        <strain evidence="3">CMAA 1322</strain>
    </source>
</reference>
<proteinExistence type="predicted"/>
<feature type="transmembrane region" description="Helical" evidence="1">
    <location>
        <begin position="51"/>
        <end position="71"/>
    </location>
</feature>
<keyword evidence="3" id="KW-1185">Reference proteome</keyword>
<sequence length="295" mass="30339">MLLTASPHGRWRAWRRGRPFWAGTLLLLAGAELVAAPLAPVRILLGLGRGGIAALGLGAALVLAGLSLWFLPHAHHYIGIHAMILAVLAFPATNLGGFLAGTLLGIAGGAMGFAWQPGTGPAPGARTPPPPRAMAAALPLVLLTAHLAPAAPPAARPAAAAVPPAVTTTRFAPDGPVLARVVELPTASGPLRVMALSMRAASLSDYRLRTRDGTGHDLTLGAGTLRLTGRVTLYLTRFSGCVEGLMCLTFTPDGLPVPPLVPPLVFLTDVTAEQALVTSDVLVTDGLDLAAEPRR</sequence>
<dbReference type="OrthoDB" id="3535986at2"/>
<evidence type="ECO:0000313" key="2">
    <source>
        <dbReference type="EMBL" id="KNB50456.1"/>
    </source>
</evidence>
<keyword evidence="1" id="KW-0812">Transmembrane</keyword>
<keyword evidence="1" id="KW-1133">Transmembrane helix</keyword>
<dbReference type="AlphaFoldDB" id="A0A0K9XBH2"/>
<dbReference type="STRING" id="1678637.AC230_20985"/>
<dbReference type="Pfam" id="PF19609">
    <property type="entry name" value="DUF6114"/>
    <property type="match status" value="1"/>
</dbReference>
<dbReference type="Proteomes" id="UP000037288">
    <property type="component" value="Unassembled WGS sequence"/>
</dbReference>
<name>A0A0K9XBH2_9ACTN</name>
<feature type="transmembrane region" description="Helical" evidence="1">
    <location>
        <begin position="83"/>
        <end position="113"/>
    </location>
</feature>
<evidence type="ECO:0000313" key="3">
    <source>
        <dbReference type="Proteomes" id="UP000037288"/>
    </source>
</evidence>
<dbReference type="EMBL" id="LFXA01000014">
    <property type="protein sequence ID" value="KNB50456.1"/>
    <property type="molecule type" value="Genomic_DNA"/>
</dbReference>
<dbReference type="RefSeq" id="WP_049717852.1">
    <property type="nucleotide sequence ID" value="NZ_LFXA01000014.1"/>
</dbReference>
<keyword evidence="1" id="KW-0472">Membrane</keyword>
<organism evidence="2 3">
    <name type="scientific">Streptomyces caatingaensis</name>
    <dbReference type="NCBI Taxonomy" id="1678637"/>
    <lineage>
        <taxon>Bacteria</taxon>
        <taxon>Bacillati</taxon>
        <taxon>Actinomycetota</taxon>
        <taxon>Actinomycetes</taxon>
        <taxon>Kitasatosporales</taxon>
        <taxon>Streptomycetaceae</taxon>
        <taxon>Streptomyces</taxon>
    </lineage>
</organism>
<accession>A0A0K9XBH2</accession>